<keyword evidence="2" id="KW-1185">Reference proteome</keyword>
<dbReference type="AlphaFoldDB" id="A0A9W9YG35"/>
<gene>
    <name evidence="1" type="ORF">OS493_015878</name>
</gene>
<comment type="caution">
    <text evidence="1">The sequence shown here is derived from an EMBL/GenBank/DDBJ whole genome shotgun (WGS) entry which is preliminary data.</text>
</comment>
<evidence type="ECO:0000313" key="1">
    <source>
        <dbReference type="EMBL" id="KAJ7333787.1"/>
    </source>
</evidence>
<dbReference type="Proteomes" id="UP001163046">
    <property type="component" value="Unassembled WGS sequence"/>
</dbReference>
<dbReference type="OrthoDB" id="5972523at2759"/>
<proteinExistence type="predicted"/>
<dbReference type="EMBL" id="MU827785">
    <property type="protein sequence ID" value="KAJ7333787.1"/>
    <property type="molecule type" value="Genomic_DNA"/>
</dbReference>
<sequence>MWACHFDQLQNLQSLQKVLSRIDTEEDAIFRDTDCYGQSVIHWAVKGVGSLDCLEALLTPQSAVLRDNDGKNSTTHGSRKR</sequence>
<organism evidence="1 2">
    <name type="scientific">Desmophyllum pertusum</name>
    <dbReference type="NCBI Taxonomy" id="174260"/>
    <lineage>
        <taxon>Eukaryota</taxon>
        <taxon>Metazoa</taxon>
        <taxon>Cnidaria</taxon>
        <taxon>Anthozoa</taxon>
        <taxon>Hexacorallia</taxon>
        <taxon>Scleractinia</taxon>
        <taxon>Caryophylliina</taxon>
        <taxon>Caryophylliidae</taxon>
        <taxon>Desmophyllum</taxon>
    </lineage>
</organism>
<reference evidence="1" key="1">
    <citation type="submission" date="2023-01" db="EMBL/GenBank/DDBJ databases">
        <title>Genome assembly of the deep-sea coral Lophelia pertusa.</title>
        <authorList>
            <person name="Herrera S."/>
            <person name="Cordes E."/>
        </authorList>
    </citation>
    <scope>NUCLEOTIDE SEQUENCE</scope>
    <source>
        <strain evidence="1">USNM1676648</strain>
        <tissue evidence="1">Polyp</tissue>
    </source>
</reference>
<accession>A0A9W9YG35</accession>
<evidence type="ECO:0000313" key="2">
    <source>
        <dbReference type="Proteomes" id="UP001163046"/>
    </source>
</evidence>
<name>A0A9W9YG35_9CNID</name>
<protein>
    <submittedName>
        <fullName evidence="1">Uncharacterized protein</fullName>
    </submittedName>
</protein>